<dbReference type="InterPro" id="IPR014284">
    <property type="entry name" value="RNA_pol_sigma-70_dom"/>
</dbReference>
<dbReference type="Gene3D" id="1.10.10.1320">
    <property type="entry name" value="Anti-sigma factor, zinc-finger domain"/>
    <property type="match status" value="1"/>
</dbReference>
<sequence>MTEPHVDYEERLVGDNELLARVREGDSGAFAELYTRHAGSARGLARQLVRSESEVDDAVAETFARVLGVLGRGGGPVDGFRPYLLTALRHVVYDRYRGEKRQVVTDDMESFDSGEPFVDPALAGLERSLIARAYLSLPERWQAVLWYTEIEGAKPAEAAPGLGMNPNSVAALAYRAREGLRQAYLQMHLADGAAESCRPAVSRLGAYIRGGLAKRDTAAVDRHLDQCGDCREVCAELTDVNAGLRGIVLPLVAGPAAAAYLAAAGAVPFGIGGWWQRLPKRGQQAAAGGTAAAAVAAAVAFALVSNETPAPPRPEAPPAAAAQPAQPPPPAAPEQPPSEPEPPAPAAPPAVERAASAPAPEPEPRSDEPAPEAPPPPERQSASPSEPPPSPRPPEPPTEPPPEPRPEPEVEISVGPQGVSVRGPSTDVRVGAGGVSVRDADGGVQVGHGGVSVRGPGADVQVGAGGVSVPLPSEAGGAGASPQPTPELATDAPGGGAAAAEVRSRPGSAPPSRGRRRRRIRSSAGGPVRARGRRAHAASARPSAALPGPARRFGAALVAWRDSYSPSDRGWRGGIQTPADLVRLWRVLSTGPVPNTGRTRCVILAPGYEPTGRGGVAWIAARYS</sequence>
<dbReference type="InterPro" id="IPR013325">
    <property type="entry name" value="RNA_pol_sigma_r2"/>
</dbReference>
<evidence type="ECO:0000259" key="8">
    <source>
        <dbReference type="Pfam" id="PF04542"/>
    </source>
</evidence>
<feature type="compositionally biased region" description="Low complexity" evidence="6">
    <location>
        <begin position="349"/>
        <end position="358"/>
    </location>
</feature>
<dbReference type="Pfam" id="PF13490">
    <property type="entry name" value="zf-HC2"/>
    <property type="match status" value="1"/>
</dbReference>
<keyword evidence="7" id="KW-0812">Transmembrane</keyword>
<dbReference type="EMBL" id="CP036455">
    <property type="protein sequence ID" value="QBI56527.1"/>
    <property type="molecule type" value="Genomic_DNA"/>
</dbReference>
<keyword evidence="5" id="KW-0804">Transcription</keyword>
<evidence type="ECO:0000256" key="4">
    <source>
        <dbReference type="ARBA" id="ARBA00023125"/>
    </source>
</evidence>
<keyword evidence="7" id="KW-0472">Membrane</keyword>
<feature type="compositionally biased region" description="Pro residues" evidence="6">
    <location>
        <begin position="385"/>
        <end position="401"/>
    </location>
</feature>
<evidence type="ECO:0000256" key="1">
    <source>
        <dbReference type="ARBA" id="ARBA00010641"/>
    </source>
</evidence>
<dbReference type="KEGG" id="strr:EKD16_23905"/>
<comment type="similarity">
    <text evidence="1">Belongs to the sigma-70 factor family. ECF subfamily.</text>
</comment>
<evidence type="ECO:0000256" key="7">
    <source>
        <dbReference type="SAM" id="Phobius"/>
    </source>
</evidence>
<dbReference type="InterPro" id="IPR007627">
    <property type="entry name" value="RNA_pol_sigma70_r2"/>
</dbReference>
<evidence type="ECO:0000313" key="10">
    <source>
        <dbReference type="EMBL" id="QBI56527.1"/>
    </source>
</evidence>
<feature type="transmembrane region" description="Helical" evidence="7">
    <location>
        <begin position="247"/>
        <end position="273"/>
    </location>
</feature>
<feature type="compositionally biased region" description="Low complexity" evidence="6">
    <location>
        <begin position="537"/>
        <end position="546"/>
    </location>
</feature>
<feature type="domain" description="Putative zinc-finger" evidence="9">
    <location>
        <begin position="197"/>
        <end position="231"/>
    </location>
</feature>
<evidence type="ECO:0000313" key="11">
    <source>
        <dbReference type="Proteomes" id="UP000292235"/>
    </source>
</evidence>
<dbReference type="PANTHER" id="PTHR43133">
    <property type="entry name" value="RNA POLYMERASE ECF-TYPE SIGMA FACTO"/>
    <property type="match status" value="1"/>
</dbReference>
<keyword evidence="4" id="KW-0238">DNA-binding</keyword>
<gene>
    <name evidence="10" type="ORF">EKD16_23905</name>
</gene>
<feature type="transmembrane region" description="Helical" evidence="7">
    <location>
        <begin position="285"/>
        <end position="304"/>
    </location>
</feature>
<dbReference type="InterPro" id="IPR027383">
    <property type="entry name" value="Znf_put"/>
</dbReference>
<evidence type="ECO:0000256" key="6">
    <source>
        <dbReference type="SAM" id="MobiDB-lite"/>
    </source>
</evidence>
<dbReference type="NCBIfam" id="TIGR02937">
    <property type="entry name" value="sigma70-ECF"/>
    <property type="match status" value="1"/>
</dbReference>
<dbReference type="GO" id="GO:0006352">
    <property type="term" value="P:DNA-templated transcription initiation"/>
    <property type="evidence" value="ECO:0007669"/>
    <property type="project" value="InterPro"/>
</dbReference>
<dbReference type="Gene3D" id="1.10.10.10">
    <property type="entry name" value="Winged helix-like DNA-binding domain superfamily/Winged helix DNA-binding domain"/>
    <property type="match status" value="1"/>
</dbReference>
<proteinExistence type="inferred from homology"/>
<feature type="compositionally biased region" description="Pro residues" evidence="6">
    <location>
        <begin position="325"/>
        <end position="348"/>
    </location>
</feature>
<keyword evidence="7" id="KW-1133">Transmembrane helix</keyword>
<feature type="domain" description="RNA polymerase sigma-70 region 2" evidence="8">
    <location>
        <begin position="33"/>
        <end position="101"/>
    </location>
</feature>
<dbReference type="InterPro" id="IPR036388">
    <property type="entry name" value="WH-like_DNA-bd_sf"/>
</dbReference>
<feature type="region of interest" description="Disordered" evidence="6">
    <location>
        <begin position="308"/>
        <end position="546"/>
    </location>
</feature>
<evidence type="ECO:0000259" key="9">
    <source>
        <dbReference type="Pfam" id="PF13490"/>
    </source>
</evidence>
<dbReference type="InterPro" id="IPR013324">
    <property type="entry name" value="RNA_pol_sigma_r3/r4-like"/>
</dbReference>
<dbReference type="Pfam" id="PF04542">
    <property type="entry name" value="Sigma70_r2"/>
    <property type="match status" value="1"/>
</dbReference>
<dbReference type="AlphaFoldDB" id="A0A4P6QAZ9"/>
<dbReference type="SUPFAM" id="SSF88946">
    <property type="entry name" value="Sigma2 domain of RNA polymerase sigma factors"/>
    <property type="match status" value="1"/>
</dbReference>
<evidence type="ECO:0000256" key="5">
    <source>
        <dbReference type="ARBA" id="ARBA00023163"/>
    </source>
</evidence>
<keyword evidence="2" id="KW-0805">Transcription regulation</keyword>
<dbReference type="RefSeq" id="WP_207391386.1">
    <property type="nucleotide sequence ID" value="NZ_CP036455.1"/>
</dbReference>
<dbReference type="GO" id="GO:0003677">
    <property type="term" value="F:DNA binding"/>
    <property type="evidence" value="ECO:0007669"/>
    <property type="project" value="UniProtKB-KW"/>
</dbReference>
<dbReference type="InterPro" id="IPR041916">
    <property type="entry name" value="Anti_sigma_zinc_sf"/>
</dbReference>
<keyword evidence="11" id="KW-1185">Reference proteome</keyword>
<evidence type="ECO:0000256" key="2">
    <source>
        <dbReference type="ARBA" id="ARBA00023015"/>
    </source>
</evidence>
<dbReference type="GO" id="GO:0016987">
    <property type="term" value="F:sigma factor activity"/>
    <property type="evidence" value="ECO:0007669"/>
    <property type="project" value="UniProtKB-KW"/>
</dbReference>
<dbReference type="Proteomes" id="UP000292235">
    <property type="component" value="Chromosome"/>
</dbReference>
<protein>
    <submittedName>
        <fullName evidence="10">RNA polymerase sigma factor</fullName>
    </submittedName>
</protein>
<accession>A0A4P6QAZ9</accession>
<name>A0A4P6QAZ9_9ACTN</name>
<dbReference type="SUPFAM" id="SSF88659">
    <property type="entry name" value="Sigma3 and sigma4 domains of RNA polymerase sigma factors"/>
    <property type="match status" value="1"/>
</dbReference>
<reference evidence="10 11" key="1">
    <citation type="submission" date="2019-02" db="EMBL/GenBank/DDBJ databases">
        <authorList>
            <person name="Khodamoradi S."/>
            <person name="Hahnke R.L."/>
            <person name="Kaempfer P."/>
            <person name="Schumann P."/>
            <person name="Rohde M."/>
            <person name="Steinert M."/>
            <person name="Luzhetskyy A."/>
            <person name="Wink J."/>
            <person name="Ruckert C."/>
        </authorList>
    </citation>
    <scope>NUCLEOTIDE SEQUENCE [LARGE SCALE GENOMIC DNA]</scope>
    <source>
        <strain evidence="10 11">M2</strain>
    </source>
</reference>
<dbReference type="Gene3D" id="1.10.1740.10">
    <property type="match status" value="1"/>
</dbReference>
<dbReference type="InterPro" id="IPR039425">
    <property type="entry name" value="RNA_pol_sigma-70-like"/>
</dbReference>
<dbReference type="PANTHER" id="PTHR43133:SF8">
    <property type="entry name" value="RNA POLYMERASE SIGMA FACTOR HI_1459-RELATED"/>
    <property type="match status" value="1"/>
</dbReference>
<organism evidence="10 11">
    <name type="scientific">Streptomonospora litoralis</name>
    <dbReference type="NCBI Taxonomy" id="2498135"/>
    <lineage>
        <taxon>Bacteria</taxon>
        <taxon>Bacillati</taxon>
        <taxon>Actinomycetota</taxon>
        <taxon>Actinomycetes</taxon>
        <taxon>Streptosporangiales</taxon>
        <taxon>Nocardiopsidaceae</taxon>
        <taxon>Streptomonospora</taxon>
    </lineage>
</organism>
<keyword evidence="3" id="KW-0731">Sigma factor</keyword>
<evidence type="ECO:0000256" key="3">
    <source>
        <dbReference type="ARBA" id="ARBA00023082"/>
    </source>
</evidence>